<dbReference type="EMBL" id="MJEQ01004134">
    <property type="protein sequence ID" value="OIT21742.1"/>
    <property type="molecule type" value="Genomic_DNA"/>
</dbReference>
<accession>A0A1J6JX95</accession>
<protein>
    <recommendedName>
        <fullName evidence="1">Retrovirus-related Pol polyprotein from transposon TNT 1-94-like beta-barrel domain-containing protein</fullName>
    </recommendedName>
</protein>
<keyword evidence="3" id="KW-1185">Reference proteome</keyword>
<comment type="caution">
    <text evidence="2">The sequence shown here is derived from an EMBL/GenBank/DDBJ whole genome shotgun (WGS) entry which is preliminary data.</text>
</comment>
<dbReference type="Gramene" id="OIT21742">
    <property type="protein sequence ID" value="OIT21742"/>
    <property type="gene ID" value="A4A49_58190"/>
</dbReference>
<reference evidence="2" key="1">
    <citation type="submission" date="2016-11" db="EMBL/GenBank/DDBJ databases">
        <title>The genome of Nicotiana attenuata.</title>
        <authorList>
            <person name="Xu S."/>
            <person name="Brockmoeller T."/>
            <person name="Gaquerel E."/>
            <person name="Navarro A."/>
            <person name="Kuhl H."/>
            <person name="Gase K."/>
            <person name="Ling Z."/>
            <person name="Zhou W."/>
            <person name="Kreitzer C."/>
            <person name="Stanke M."/>
            <person name="Tang H."/>
            <person name="Lyons E."/>
            <person name="Pandey P."/>
            <person name="Pandey S.P."/>
            <person name="Timmermann B."/>
            <person name="Baldwin I.T."/>
        </authorList>
    </citation>
    <scope>NUCLEOTIDE SEQUENCE [LARGE SCALE GENOMIC DNA]</scope>
    <source>
        <strain evidence="2">UT</strain>
    </source>
</reference>
<name>A0A1J6JX95_NICAT</name>
<evidence type="ECO:0000259" key="1">
    <source>
        <dbReference type="Pfam" id="PF22936"/>
    </source>
</evidence>
<sequence length="322" mass="35635">VETFGENASGETLSSEEVQHLRRLLNKLDTSNVGTSNYVQSGIAFNAHLNSWIIDSGANRHMTGSSKGFQNYSPSPKGDCVRIANGSLTPVSGTGSVICTPDITLSSVLHVPEFPVNLLSVNAITKQLKCSVEFFLDYCVFQDLQTRKRIGSGESYKNEEMIPTVEMIPTIEATKTGECEIEERIQGETIGRLNKPDLMTYSRKKRAEEVIVQSTEAHPSSAVETSSTGELSTFPSELDVPIAHRKGVRSCTKHPLSNFVSYNSLSPSYRAFALSIFSVSIPQNWREAFADSKWKQAMIEEMKALSKNETWDLVTSPLNKWL</sequence>
<dbReference type="AlphaFoldDB" id="A0A1J6JX95"/>
<dbReference type="PANTHER" id="PTHR43383">
    <property type="entry name" value="NODULIN 6"/>
    <property type="match status" value="1"/>
</dbReference>
<dbReference type="InterPro" id="IPR054722">
    <property type="entry name" value="PolX-like_BBD"/>
</dbReference>
<dbReference type="Proteomes" id="UP000187609">
    <property type="component" value="Unassembled WGS sequence"/>
</dbReference>
<organism evidence="2 3">
    <name type="scientific">Nicotiana attenuata</name>
    <name type="common">Coyote tobacco</name>
    <dbReference type="NCBI Taxonomy" id="49451"/>
    <lineage>
        <taxon>Eukaryota</taxon>
        <taxon>Viridiplantae</taxon>
        <taxon>Streptophyta</taxon>
        <taxon>Embryophyta</taxon>
        <taxon>Tracheophyta</taxon>
        <taxon>Spermatophyta</taxon>
        <taxon>Magnoliopsida</taxon>
        <taxon>eudicotyledons</taxon>
        <taxon>Gunneridae</taxon>
        <taxon>Pentapetalae</taxon>
        <taxon>asterids</taxon>
        <taxon>lamiids</taxon>
        <taxon>Solanales</taxon>
        <taxon>Solanaceae</taxon>
        <taxon>Nicotianoideae</taxon>
        <taxon>Nicotianeae</taxon>
        <taxon>Nicotiana</taxon>
    </lineage>
</organism>
<evidence type="ECO:0000313" key="2">
    <source>
        <dbReference type="EMBL" id="OIT21742.1"/>
    </source>
</evidence>
<feature type="non-terminal residue" evidence="2">
    <location>
        <position position="1"/>
    </location>
</feature>
<feature type="domain" description="Retrovirus-related Pol polyprotein from transposon TNT 1-94-like beta-barrel" evidence="1">
    <location>
        <begin position="52"/>
        <end position="126"/>
    </location>
</feature>
<dbReference type="OMA" id="VINHTNE"/>
<gene>
    <name evidence="2" type="ORF">A4A49_58190</name>
</gene>
<feature type="non-terminal residue" evidence="2">
    <location>
        <position position="322"/>
    </location>
</feature>
<proteinExistence type="predicted"/>
<dbReference type="PANTHER" id="PTHR43383:SF2">
    <property type="entry name" value="AMIDOHYDROLASE 2 FAMILY PROTEIN"/>
    <property type="match status" value="1"/>
</dbReference>
<dbReference type="Pfam" id="PF22936">
    <property type="entry name" value="Pol_BBD"/>
    <property type="match status" value="1"/>
</dbReference>
<evidence type="ECO:0000313" key="3">
    <source>
        <dbReference type="Proteomes" id="UP000187609"/>
    </source>
</evidence>